<dbReference type="GO" id="GO:0016787">
    <property type="term" value="F:hydrolase activity"/>
    <property type="evidence" value="ECO:0007669"/>
    <property type="project" value="UniProtKB-KW"/>
</dbReference>
<dbReference type="InterPro" id="IPR000073">
    <property type="entry name" value="AB_hydrolase_1"/>
</dbReference>
<dbReference type="PANTHER" id="PTHR43798">
    <property type="entry name" value="MONOACYLGLYCEROL LIPASE"/>
    <property type="match status" value="1"/>
</dbReference>
<dbReference type="PRINTS" id="PR00111">
    <property type="entry name" value="ABHYDROLASE"/>
</dbReference>
<dbReference type="Gene3D" id="3.40.50.1820">
    <property type="entry name" value="alpha/beta hydrolase"/>
    <property type="match status" value="1"/>
</dbReference>
<keyword evidence="4" id="KW-1185">Reference proteome</keyword>
<dbReference type="GO" id="GO:0016020">
    <property type="term" value="C:membrane"/>
    <property type="evidence" value="ECO:0007669"/>
    <property type="project" value="TreeGrafter"/>
</dbReference>
<accession>A0A919T9H1</accession>
<dbReference type="PANTHER" id="PTHR43798:SF31">
    <property type="entry name" value="AB HYDROLASE SUPERFAMILY PROTEIN YCLE"/>
    <property type="match status" value="1"/>
</dbReference>
<dbReference type="Pfam" id="PF00561">
    <property type="entry name" value="Abhydrolase_1"/>
    <property type="match status" value="1"/>
</dbReference>
<dbReference type="InterPro" id="IPR000639">
    <property type="entry name" value="Epox_hydrolase-like"/>
</dbReference>
<dbReference type="PRINTS" id="PR00412">
    <property type="entry name" value="EPOXHYDRLASE"/>
</dbReference>
<evidence type="ECO:0000313" key="3">
    <source>
        <dbReference type="EMBL" id="GIM91455.1"/>
    </source>
</evidence>
<name>A0A919T9H1_9ACTN</name>
<comment type="caution">
    <text evidence="3">The sequence shown here is derived from an EMBL/GenBank/DDBJ whole genome shotgun (WGS) entry which is preliminary data.</text>
</comment>
<reference evidence="3 4" key="1">
    <citation type="submission" date="2021-03" db="EMBL/GenBank/DDBJ databases">
        <title>Whole genome shotgun sequence of Actinoplanes toevensis NBRC 105298.</title>
        <authorList>
            <person name="Komaki H."/>
            <person name="Tamura T."/>
        </authorList>
    </citation>
    <scope>NUCLEOTIDE SEQUENCE [LARGE SCALE GENOMIC DNA]</scope>
    <source>
        <strain evidence="3 4">NBRC 105298</strain>
    </source>
</reference>
<dbReference type="InterPro" id="IPR029058">
    <property type="entry name" value="AB_hydrolase_fold"/>
</dbReference>
<sequence>MPPPIRTGSVEGMTAILLIHGHPFDHTLWDPQAEALRAAGHQVVAPDLRGYGSAPATGDVTLFAEFAADLAAHLDAAGVHRAVVGGVSMGGQIAMEFHRQYPDRVAGLVLADTSPIPEDEAGRAGRYQLADRLLAEGVAGWADEVLGKMITPYHVVEKPDVAAHVRRMMLATSPQGAAAALRGRAQRPDYRPTLSEVRVPTLVLVGAEDPYTPVADAELIHKLVPGSELVVVDRAGHLPGLEQPAAVNAALLRFLGAEW</sequence>
<dbReference type="InterPro" id="IPR050266">
    <property type="entry name" value="AB_hydrolase_sf"/>
</dbReference>
<keyword evidence="1 3" id="KW-0378">Hydrolase</keyword>
<evidence type="ECO:0000256" key="1">
    <source>
        <dbReference type="ARBA" id="ARBA00022801"/>
    </source>
</evidence>
<evidence type="ECO:0000259" key="2">
    <source>
        <dbReference type="Pfam" id="PF00561"/>
    </source>
</evidence>
<dbReference type="EMBL" id="BOQN01000048">
    <property type="protein sequence ID" value="GIM91455.1"/>
    <property type="molecule type" value="Genomic_DNA"/>
</dbReference>
<evidence type="ECO:0000313" key="4">
    <source>
        <dbReference type="Proteomes" id="UP000677082"/>
    </source>
</evidence>
<feature type="domain" description="AB hydrolase-1" evidence="2">
    <location>
        <begin position="15"/>
        <end position="243"/>
    </location>
</feature>
<dbReference type="AlphaFoldDB" id="A0A919T9H1"/>
<dbReference type="SUPFAM" id="SSF53474">
    <property type="entry name" value="alpha/beta-Hydrolases"/>
    <property type="match status" value="1"/>
</dbReference>
<proteinExistence type="predicted"/>
<dbReference type="Proteomes" id="UP000677082">
    <property type="component" value="Unassembled WGS sequence"/>
</dbReference>
<protein>
    <submittedName>
        <fullName evidence="3">Alpha/beta hydrolase</fullName>
    </submittedName>
</protein>
<gene>
    <name evidence="3" type="ORF">Ato02nite_032480</name>
</gene>
<organism evidence="3 4">
    <name type="scientific">Paractinoplanes toevensis</name>
    <dbReference type="NCBI Taxonomy" id="571911"/>
    <lineage>
        <taxon>Bacteria</taxon>
        <taxon>Bacillati</taxon>
        <taxon>Actinomycetota</taxon>
        <taxon>Actinomycetes</taxon>
        <taxon>Micromonosporales</taxon>
        <taxon>Micromonosporaceae</taxon>
        <taxon>Paractinoplanes</taxon>
    </lineage>
</organism>